<dbReference type="RefSeq" id="WP_378264332.1">
    <property type="nucleotide sequence ID" value="NZ_JBHUKR010000006.1"/>
</dbReference>
<accession>A0ABW5FT48</accession>
<proteinExistence type="predicted"/>
<dbReference type="Gene3D" id="3.40.50.10900">
    <property type="entry name" value="PAC-like subunit"/>
    <property type="match status" value="1"/>
</dbReference>
<dbReference type="PANTHER" id="PTHR35610">
    <property type="entry name" value="3-ISOPROPYLMALATE DEHYDRATASE-RELATED"/>
    <property type="match status" value="1"/>
</dbReference>
<name>A0ABW5FT48_9PSEU</name>
<reference evidence="2" key="1">
    <citation type="journal article" date="2019" name="Int. J. Syst. Evol. Microbiol.">
        <title>The Global Catalogue of Microorganisms (GCM) 10K type strain sequencing project: providing services to taxonomists for standard genome sequencing and annotation.</title>
        <authorList>
            <consortium name="The Broad Institute Genomics Platform"/>
            <consortium name="The Broad Institute Genome Sequencing Center for Infectious Disease"/>
            <person name="Wu L."/>
            <person name="Ma J."/>
        </authorList>
    </citation>
    <scope>NUCLEOTIDE SEQUENCE [LARGE SCALE GENOMIC DNA]</scope>
    <source>
        <strain evidence="2">CGMCC 4.7645</strain>
    </source>
</reference>
<gene>
    <name evidence="1" type="ORF">ACFSXZ_11860</name>
</gene>
<dbReference type="PIRSF" id="PIRSF028754">
    <property type="entry name" value="UCP028754"/>
    <property type="match status" value="1"/>
</dbReference>
<evidence type="ECO:0000313" key="2">
    <source>
        <dbReference type="Proteomes" id="UP001597417"/>
    </source>
</evidence>
<organism evidence="1 2">
    <name type="scientific">Amycolatopsis pigmentata</name>
    <dbReference type="NCBI Taxonomy" id="450801"/>
    <lineage>
        <taxon>Bacteria</taxon>
        <taxon>Bacillati</taxon>
        <taxon>Actinomycetota</taxon>
        <taxon>Actinomycetes</taxon>
        <taxon>Pseudonocardiales</taxon>
        <taxon>Pseudonocardiaceae</taxon>
        <taxon>Amycolatopsis</taxon>
    </lineage>
</organism>
<evidence type="ECO:0000313" key="1">
    <source>
        <dbReference type="EMBL" id="MFD2417017.1"/>
    </source>
</evidence>
<dbReference type="EMBL" id="JBHUKR010000006">
    <property type="protein sequence ID" value="MFD2417017.1"/>
    <property type="molecule type" value="Genomic_DNA"/>
</dbReference>
<sequence>MSDPADSTQVSDDSRPVMVVAFEGWNDAGDAASTAVEHLQLSWDAKPLAELAPDDYYDFQVSRPTVRMVDGVTRRVEWPTTRLSVCRPPGYDRDVLLVQGPEPNMRWRAFCQELLEHIEQYEVSTVVTLGALLADTAHTRPVPVTGTAYDAEAAARFGLERSRYQGPTGIVGILQDFCVQAGIPAISIWAAVPHYVSHPPSPKATLALLHKLEDVLDVEVPLGALPEQAEEWQQTVSEMAEEDEEISDYVRSLEERGDAEVQISLEESSGDKIAAEFERYLRRRRPGQEGPGPAAR</sequence>
<dbReference type="InterPro" id="IPR038389">
    <property type="entry name" value="PSMG2_sf"/>
</dbReference>
<keyword evidence="2" id="KW-1185">Reference proteome</keyword>
<protein>
    <submittedName>
        <fullName evidence="1">PAC2 family protein</fullName>
    </submittedName>
</protein>
<dbReference type="SUPFAM" id="SSF159659">
    <property type="entry name" value="Cgl1923-like"/>
    <property type="match status" value="1"/>
</dbReference>
<comment type="caution">
    <text evidence="1">The sequence shown here is derived from an EMBL/GenBank/DDBJ whole genome shotgun (WGS) entry which is preliminary data.</text>
</comment>
<dbReference type="Pfam" id="PF09754">
    <property type="entry name" value="PAC2"/>
    <property type="match status" value="1"/>
</dbReference>
<dbReference type="InterPro" id="IPR008492">
    <property type="entry name" value="Rv2714-like"/>
</dbReference>
<dbReference type="Proteomes" id="UP001597417">
    <property type="component" value="Unassembled WGS sequence"/>
</dbReference>
<dbReference type="InterPro" id="IPR019151">
    <property type="entry name" value="Proteasome_assmbl_chaperone_2"/>
</dbReference>